<dbReference type="Proteomes" id="UP000671879">
    <property type="component" value="Chromosome"/>
</dbReference>
<dbReference type="PANTHER" id="PTHR34180:SF1">
    <property type="entry name" value="BETA-ALANYL-DOPAMINE_CARCININE HYDROLASE"/>
    <property type="match status" value="1"/>
</dbReference>
<dbReference type="PANTHER" id="PTHR34180">
    <property type="entry name" value="PEPTIDASE C45"/>
    <property type="match status" value="1"/>
</dbReference>
<dbReference type="Gene3D" id="3.60.60.10">
    <property type="entry name" value="Penicillin V Acylase, Chain A"/>
    <property type="match status" value="1"/>
</dbReference>
<protein>
    <submittedName>
        <fullName evidence="2">Acyl-CoA--6-aminopenicillanic acid acyltransferase</fullName>
    </submittedName>
</protein>
<dbReference type="GO" id="GO:0016746">
    <property type="term" value="F:acyltransferase activity"/>
    <property type="evidence" value="ECO:0007669"/>
    <property type="project" value="UniProtKB-KW"/>
</dbReference>
<evidence type="ECO:0000259" key="1">
    <source>
        <dbReference type="Pfam" id="PF03417"/>
    </source>
</evidence>
<dbReference type="AlphaFoldDB" id="A0A9Q7AEA5"/>
<keyword evidence="2" id="KW-0808">Transferase</keyword>
<dbReference type="RefSeq" id="WP_274373997.1">
    <property type="nucleotide sequence ID" value="NZ_CP072943.1"/>
</dbReference>
<evidence type="ECO:0000313" key="2">
    <source>
        <dbReference type="EMBL" id="QTX32744.1"/>
    </source>
</evidence>
<evidence type="ECO:0000313" key="3">
    <source>
        <dbReference type="Proteomes" id="UP000671879"/>
    </source>
</evidence>
<keyword evidence="2" id="KW-0012">Acyltransferase</keyword>
<dbReference type="InterPro" id="IPR047801">
    <property type="entry name" value="Peptidase_C45"/>
</dbReference>
<feature type="domain" description="Peptidase C45 hydrolase" evidence="1">
    <location>
        <begin position="118"/>
        <end position="338"/>
    </location>
</feature>
<keyword evidence="3" id="KW-1185">Reference proteome</keyword>
<proteinExistence type="predicted"/>
<dbReference type="EMBL" id="CP072943">
    <property type="protein sequence ID" value="QTX32744.1"/>
    <property type="molecule type" value="Genomic_DNA"/>
</dbReference>
<organism evidence="2 3">
    <name type="scientific">Aminithiophilus ramosus</name>
    <dbReference type="NCBI Taxonomy" id="3029084"/>
    <lineage>
        <taxon>Bacteria</taxon>
        <taxon>Thermotogati</taxon>
        <taxon>Synergistota</taxon>
        <taxon>Synergistia</taxon>
        <taxon>Synergistales</taxon>
        <taxon>Aminithiophilaceae</taxon>
        <taxon>Aminithiophilus</taxon>
    </lineage>
</organism>
<reference evidence="3" key="1">
    <citation type="submission" date="2021-04" db="EMBL/GenBank/DDBJ databases">
        <title>A novel Synergistetes isolate from a pyrite-forming mixed culture.</title>
        <authorList>
            <person name="Bunk B."/>
            <person name="Sproer C."/>
            <person name="Spring S."/>
            <person name="Pester M."/>
        </authorList>
    </citation>
    <scope>NUCLEOTIDE SEQUENCE [LARGE SCALE GENOMIC DNA]</scope>
    <source>
        <strain evidence="3">J.5.4.2-T.3.5.2</strain>
    </source>
</reference>
<dbReference type="KEGG" id="aram:KAR29_02065"/>
<accession>A0A9Q7AEA5</accession>
<gene>
    <name evidence="2" type="ORF">KAR29_02065</name>
</gene>
<dbReference type="Gene3D" id="1.10.10.2120">
    <property type="match status" value="1"/>
</dbReference>
<dbReference type="InterPro" id="IPR005079">
    <property type="entry name" value="Peptidase_C45_hydrolase"/>
</dbReference>
<sequence>MRTFQFVSVEGATPRARGLCYGEQAKEKIRAGIEGYRALFARTGGPGWDRIVARALSCLPLLESSMADLLDEARGIADGAGISLGDLMVLNCRYEITKFPHYDECTTCAILPEAAAGGKTLLVKNWDYRAGIVDNIVILRIEEPDGTEMIGLSEAGQLIREGFNSHGVGLCNNSLQSLLDAPGQGVPVTFLRRRVLSCRTFDEARDLLVGARRAVSNNMLLAAPGRAVDIEAHPGGCDLIGPSEGIVTHANHFVVRDELNALERSPRDERLRELLMPKRGSLTVDDVKKCLGDHENYPKAICRHPSDLSIPRPQRGMTVAAMIVDFDERTVHICAGPPCEGEFVPFSMS</sequence>
<dbReference type="InterPro" id="IPR047794">
    <property type="entry name" value="C45_proenzyme-like"/>
</dbReference>
<dbReference type="NCBIfam" id="NF040521">
    <property type="entry name" value="C45_proenzyme"/>
    <property type="match status" value="1"/>
</dbReference>
<name>A0A9Q7AEA5_9BACT</name>
<dbReference type="Pfam" id="PF03417">
    <property type="entry name" value="AAT"/>
    <property type="match status" value="1"/>
</dbReference>